<organism evidence="2 3">
    <name type="scientific">Adineta ricciae</name>
    <name type="common">Rotifer</name>
    <dbReference type="NCBI Taxonomy" id="249248"/>
    <lineage>
        <taxon>Eukaryota</taxon>
        <taxon>Metazoa</taxon>
        <taxon>Spiralia</taxon>
        <taxon>Gnathifera</taxon>
        <taxon>Rotifera</taxon>
        <taxon>Eurotatoria</taxon>
        <taxon>Bdelloidea</taxon>
        <taxon>Adinetida</taxon>
        <taxon>Adinetidae</taxon>
        <taxon>Adineta</taxon>
    </lineage>
</organism>
<proteinExistence type="predicted"/>
<feature type="domain" description="ADP ribosyltransferase" evidence="1">
    <location>
        <begin position="256"/>
        <end position="371"/>
    </location>
</feature>
<dbReference type="SUPFAM" id="SSF56399">
    <property type="entry name" value="ADP-ribosylation"/>
    <property type="match status" value="1"/>
</dbReference>
<dbReference type="Proteomes" id="UP000663828">
    <property type="component" value="Unassembled WGS sequence"/>
</dbReference>
<comment type="caution">
    <text evidence="2">The sequence shown here is derived from an EMBL/GenBank/DDBJ whole genome shotgun (WGS) entry which is preliminary data.</text>
</comment>
<protein>
    <recommendedName>
        <fullName evidence="1">ADP ribosyltransferase domain-containing protein</fullName>
    </recommendedName>
</protein>
<dbReference type="InterPro" id="IPR011990">
    <property type="entry name" value="TPR-like_helical_dom_sf"/>
</dbReference>
<dbReference type="GO" id="GO:0005576">
    <property type="term" value="C:extracellular region"/>
    <property type="evidence" value="ECO:0007669"/>
    <property type="project" value="InterPro"/>
</dbReference>
<dbReference type="InterPro" id="IPR003540">
    <property type="entry name" value="ADP-ribosyltransferase"/>
</dbReference>
<keyword evidence="3" id="KW-1185">Reference proteome</keyword>
<dbReference type="PROSITE" id="PS51996">
    <property type="entry name" value="TR_MART"/>
    <property type="match status" value="1"/>
</dbReference>
<evidence type="ECO:0000313" key="3">
    <source>
        <dbReference type="Proteomes" id="UP000663828"/>
    </source>
</evidence>
<dbReference type="EMBL" id="CAJNOR010004247">
    <property type="protein sequence ID" value="CAF1487158.1"/>
    <property type="molecule type" value="Genomic_DNA"/>
</dbReference>
<accession>A0A815S7K0</accession>
<sequence>MTDHINAEDDIIICLRSMHKSNIYMDQLQSDGDGIDVYQFDDVDECVEYFLTLNPEDVFVFLWLGFGWNHLIPIVYDFEQVRCVYLSEPVHLKDTSKVHGVFTDAEDLLKQIETDIRICHRDLSTHLTMLNDEEMSTIHNPQGNAIRSLWSEILLQGLIRMPAPSTDVYREMIKEARFFHRKNLAQLQQIDDFEKHYRAEEAIRWYSRDSFIYRPVNKALRIQNLAILFKFRFFIRDMCEQLKKLYLQQYFNEQAKSKEPSTVRMYRAMKVSSTEYSRLRSCVPGTIISINSFVSTSCNPDVAVSYLGNDLEKDIMLEIEIDMKSLNSDVLPFADIHTFSAMPDEDEVLLSMGTTLIVESVTANPQYKNICVKTKLRYDLDPQMRELKTFILDIQLRCGESEEFYVDALICLLIATDRQKAKEVFKLCKSGRGCIMKEFSDLSDQMLDSLIPSTLTVDTSGNALTGLFTRTAEIFQNINATANLSKNSQDFISSVREDFHDIASLCNGIDNIDDFEQLLMPLTRCIPSAQSWLNSLPIGFPSLHPIQHQMQLMISMRNVLESNSTGTLSRFETSQTSPIAAIMHNDCWHISLLTDVLQHKNVLNINAPLIENSENYQTLRKPQIYEVFKLANKYDLQKDWPLAIGYYQNIIQSYDLPPNSLMLVDLYYRIGLCFAEMYERELAMFNYQKAQHLLEQHHPPTHPLYDDVKLAIRKLQLGIQLQQLRQQLTSFINYFES</sequence>
<gene>
    <name evidence="2" type="ORF">XAT740_LOCUS38874</name>
</gene>
<dbReference type="Gene3D" id="1.25.40.10">
    <property type="entry name" value="Tetratricopeptide repeat domain"/>
    <property type="match status" value="1"/>
</dbReference>
<dbReference type="Gene3D" id="3.90.176.10">
    <property type="entry name" value="Toxin ADP-ribosyltransferase, Chain A, domain 1"/>
    <property type="match status" value="1"/>
</dbReference>
<evidence type="ECO:0000259" key="1">
    <source>
        <dbReference type="Pfam" id="PF03496"/>
    </source>
</evidence>
<dbReference type="AlphaFoldDB" id="A0A815S7K0"/>
<evidence type="ECO:0000313" key="2">
    <source>
        <dbReference type="EMBL" id="CAF1487158.1"/>
    </source>
</evidence>
<dbReference type="SUPFAM" id="SSF48452">
    <property type="entry name" value="TPR-like"/>
    <property type="match status" value="1"/>
</dbReference>
<reference evidence="2" key="1">
    <citation type="submission" date="2021-02" db="EMBL/GenBank/DDBJ databases">
        <authorList>
            <person name="Nowell W R."/>
        </authorList>
    </citation>
    <scope>NUCLEOTIDE SEQUENCE</scope>
</reference>
<dbReference type="Pfam" id="PF03496">
    <property type="entry name" value="ADPrib_exo_Tox"/>
    <property type="match status" value="1"/>
</dbReference>
<name>A0A815S7K0_ADIRI</name>